<dbReference type="EMBL" id="FQZE01000035">
    <property type="protein sequence ID" value="SHJ85690.1"/>
    <property type="molecule type" value="Genomic_DNA"/>
</dbReference>
<evidence type="ECO:0000256" key="1">
    <source>
        <dbReference type="SAM" id="Phobius"/>
    </source>
</evidence>
<dbReference type="Proteomes" id="UP000184050">
    <property type="component" value="Unassembled WGS sequence"/>
</dbReference>
<reference evidence="2 3" key="1">
    <citation type="submission" date="2016-11" db="EMBL/GenBank/DDBJ databases">
        <authorList>
            <person name="Jaros S."/>
            <person name="Januszkiewicz K."/>
            <person name="Wedrychowicz H."/>
        </authorList>
    </citation>
    <scope>NUCLEOTIDE SEQUENCE [LARGE SCALE GENOMIC DNA]</scope>
    <source>
        <strain evidence="2 3">DSM 27063</strain>
    </source>
</reference>
<sequence>MKTCQHGTDSIPVKDGISGIRTAFQCRLKNACQKLTQKQRRVTVWALLIGFTVLVFVAVSDIFRNGAKLSEPKHIVPLKILDVSSKDTVLHKITNNEREQQ</sequence>
<keyword evidence="1" id="KW-0472">Membrane</keyword>
<keyword evidence="3" id="KW-1185">Reference proteome</keyword>
<feature type="transmembrane region" description="Helical" evidence="1">
    <location>
        <begin position="44"/>
        <end position="63"/>
    </location>
</feature>
<gene>
    <name evidence="2" type="ORF">SAMN05444280_1356</name>
</gene>
<protein>
    <recommendedName>
        <fullName evidence="4">DUF3989 domain-containing protein</fullName>
    </recommendedName>
</protein>
<dbReference type="Pfam" id="PF13150">
    <property type="entry name" value="TraL_transposon"/>
    <property type="match status" value="1"/>
</dbReference>
<evidence type="ECO:0000313" key="3">
    <source>
        <dbReference type="Proteomes" id="UP000184050"/>
    </source>
</evidence>
<dbReference type="RefSeq" id="WP_139279631.1">
    <property type="nucleotide sequence ID" value="NZ_FQZE01000035.1"/>
</dbReference>
<keyword evidence="1" id="KW-1133">Transmembrane helix</keyword>
<organism evidence="2 3">
    <name type="scientific">Tangfeifania diversioriginum</name>
    <dbReference type="NCBI Taxonomy" id="1168035"/>
    <lineage>
        <taxon>Bacteria</taxon>
        <taxon>Pseudomonadati</taxon>
        <taxon>Bacteroidota</taxon>
        <taxon>Bacteroidia</taxon>
        <taxon>Marinilabiliales</taxon>
        <taxon>Prolixibacteraceae</taxon>
        <taxon>Tangfeifania</taxon>
    </lineage>
</organism>
<dbReference type="InterPro" id="IPR025050">
    <property type="entry name" value="TraL_transposon"/>
</dbReference>
<evidence type="ECO:0008006" key="4">
    <source>
        <dbReference type="Google" id="ProtNLM"/>
    </source>
</evidence>
<accession>A0A1M6MQQ6</accession>
<evidence type="ECO:0000313" key="2">
    <source>
        <dbReference type="EMBL" id="SHJ85690.1"/>
    </source>
</evidence>
<dbReference type="STRING" id="1168035.SAMN05444280_1356"/>
<name>A0A1M6MQQ6_9BACT</name>
<keyword evidence="1" id="KW-0812">Transmembrane</keyword>
<proteinExistence type="predicted"/>
<dbReference type="AlphaFoldDB" id="A0A1M6MQQ6"/>